<keyword evidence="7 10" id="KW-0460">Magnesium</keyword>
<dbReference type="GO" id="GO:0005886">
    <property type="term" value="C:plasma membrane"/>
    <property type="evidence" value="ECO:0007669"/>
    <property type="project" value="UniProtKB-SubCell"/>
</dbReference>
<feature type="binding site" evidence="11">
    <location>
        <position position="198"/>
    </location>
    <ligand>
        <name>Mg(2+)</name>
        <dbReference type="ChEBI" id="CHEBI:18420"/>
    </ligand>
</feature>
<evidence type="ECO:0000313" key="13">
    <source>
        <dbReference type="EMBL" id="SEQ18899.1"/>
    </source>
</evidence>
<dbReference type="InterPro" id="IPR024932">
    <property type="entry name" value="ApbE"/>
</dbReference>
<evidence type="ECO:0000256" key="7">
    <source>
        <dbReference type="ARBA" id="ARBA00022842"/>
    </source>
</evidence>
<keyword evidence="5 10" id="KW-0479">Metal-binding</keyword>
<evidence type="ECO:0000256" key="1">
    <source>
        <dbReference type="ARBA" id="ARBA00011955"/>
    </source>
</evidence>
<dbReference type="EC" id="2.7.1.180" evidence="1 10"/>
<keyword evidence="12" id="KW-0472">Membrane</keyword>
<dbReference type="PROSITE" id="PS51257">
    <property type="entry name" value="PROKAR_LIPOPROTEIN"/>
    <property type="match status" value="1"/>
</dbReference>
<keyword evidence="12 13" id="KW-0449">Lipoprotein</keyword>
<evidence type="ECO:0000256" key="10">
    <source>
        <dbReference type="PIRNR" id="PIRNR006268"/>
    </source>
</evidence>
<name>A0A1H9DZF5_9LACT</name>
<dbReference type="Gene3D" id="3.10.520.10">
    <property type="entry name" value="ApbE-like domains"/>
    <property type="match status" value="1"/>
</dbReference>
<feature type="binding site" evidence="11">
    <location>
        <position position="313"/>
    </location>
    <ligand>
        <name>Mg(2+)</name>
        <dbReference type="ChEBI" id="CHEBI:18420"/>
    </ligand>
</feature>
<comment type="catalytic activity">
    <reaction evidence="9 10 12">
        <text>L-threonyl-[protein] + FAD = FMN-L-threonyl-[protein] + AMP + H(+)</text>
        <dbReference type="Rhea" id="RHEA:36847"/>
        <dbReference type="Rhea" id="RHEA-COMP:11060"/>
        <dbReference type="Rhea" id="RHEA-COMP:11061"/>
        <dbReference type="ChEBI" id="CHEBI:15378"/>
        <dbReference type="ChEBI" id="CHEBI:30013"/>
        <dbReference type="ChEBI" id="CHEBI:57692"/>
        <dbReference type="ChEBI" id="CHEBI:74257"/>
        <dbReference type="ChEBI" id="CHEBI:456215"/>
        <dbReference type="EC" id="2.7.1.180"/>
    </reaction>
</comment>
<sequence length="370" mass="40433">MKKTLLMLLVLILTACSQSQDQTQSQKKSDNPADVVTTASVMTDQTGLEVIKDPLTRSETLLHTAVTLQIYHPNQEAAMEQAFNYMKEMEQLFSTNLSGSDVYKINQAAGKEAVKVHPETFEVIQRAIDVAEQSQGLFDISIGALTNLWQIGSDQARVPSDQEIQTALTKIDYHKITLDDQAQTVKLEEAGMALELGGISKGFIGSGVADILKEHGISTAIINLGGNVIVMGQNPANQAGWNVGVQDPDKVRGAIVGSQRVQEGAIVTSGIYERYLEQDGKKYHHIMDPNTGYPLDNNISGVTVFAPTSFDGDAYSTALFLLGIDQGLDLINRLDGYEVVYIDKDKGVHLSDGLKESFQLTNKEYHIVNE</sequence>
<evidence type="ECO:0000256" key="2">
    <source>
        <dbReference type="ARBA" id="ARBA00016337"/>
    </source>
</evidence>
<dbReference type="PANTHER" id="PTHR30040">
    <property type="entry name" value="THIAMINE BIOSYNTHESIS LIPOPROTEIN APBE"/>
    <property type="match status" value="1"/>
</dbReference>
<dbReference type="PIRSF" id="PIRSF006268">
    <property type="entry name" value="ApbE"/>
    <property type="match status" value="1"/>
</dbReference>
<dbReference type="PANTHER" id="PTHR30040:SF2">
    <property type="entry name" value="FAD:PROTEIN FMN TRANSFERASE"/>
    <property type="match status" value="1"/>
</dbReference>
<feature type="signal peptide" evidence="12">
    <location>
        <begin position="1"/>
        <end position="19"/>
    </location>
</feature>
<dbReference type="AlphaFoldDB" id="A0A1H9DZF5"/>
<dbReference type="EMBL" id="FOEN01000006">
    <property type="protein sequence ID" value="SEQ18899.1"/>
    <property type="molecule type" value="Genomic_DNA"/>
</dbReference>
<evidence type="ECO:0000313" key="14">
    <source>
        <dbReference type="Proteomes" id="UP000198833"/>
    </source>
</evidence>
<keyword evidence="4 10" id="KW-0808">Transferase</keyword>
<dbReference type="STRING" id="89093.SAMN04488558_10653"/>
<feature type="chain" id="PRO_5039745749" description="FAD:protein FMN transferase" evidence="12">
    <location>
        <begin position="20"/>
        <end position="370"/>
    </location>
</feature>
<evidence type="ECO:0000256" key="8">
    <source>
        <dbReference type="ARBA" id="ARBA00031306"/>
    </source>
</evidence>
<keyword evidence="14" id="KW-1185">Reference proteome</keyword>
<comment type="subcellular location">
    <subcellularLocation>
        <location evidence="12">Cell inner membrane</location>
        <topology evidence="12">Lipid-anchor</topology>
        <orientation evidence="12">Periplasmic side</orientation>
    </subcellularLocation>
</comment>
<dbReference type="SUPFAM" id="SSF143631">
    <property type="entry name" value="ApbE-like"/>
    <property type="match status" value="1"/>
</dbReference>
<evidence type="ECO:0000256" key="3">
    <source>
        <dbReference type="ARBA" id="ARBA00022630"/>
    </source>
</evidence>
<evidence type="ECO:0000256" key="11">
    <source>
        <dbReference type="PIRSR" id="PIRSR006268-2"/>
    </source>
</evidence>
<keyword evidence="12" id="KW-1003">Cell membrane</keyword>
<reference evidence="13 14" key="1">
    <citation type="submission" date="2016-10" db="EMBL/GenBank/DDBJ databases">
        <authorList>
            <person name="de Groot N.N."/>
        </authorList>
    </citation>
    <scope>NUCLEOTIDE SEQUENCE [LARGE SCALE GENOMIC DNA]</scope>
    <source>
        <strain evidence="13 14">DSM 15695</strain>
    </source>
</reference>
<organism evidence="13 14">
    <name type="scientific">Ignavigranum ruoffiae</name>
    <dbReference type="NCBI Taxonomy" id="89093"/>
    <lineage>
        <taxon>Bacteria</taxon>
        <taxon>Bacillati</taxon>
        <taxon>Bacillota</taxon>
        <taxon>Bacilli</taxon>
        <taxon>Lactobacillales</taxon>
        <taxon>Aerococcaceae</taxon>
        <taxon>Ignavigranum</taxon>
    </lineage>
</organism>
<evidence type="ECO:0000256" key="12">
    <source>
        <dbReference type="RuleBase" id="RU363002"/>
    </source>
</evidence>
<keyword evidence="12" id="KW-0997">Cell inner membrane</keyword>
<comment type="cofactor">
    <cofactor evidence="11">
        <name>Mg(2+)</name>
        <dbReference type="ChEBI" id="CHEBI:18420"/>
    </cofactor>
    <cofactor evidence="11">
        <name>Mn(2+)</name>
        <dbReference type="ChEBI" id="CHEBI:29035"/>
    </cofactor>
    <text evidence="11">Magnesium. Can also use manganese.</text>
</comment>
<feature type="binding site" evidence="11">
    <location>
        <position position="317"/>
    </location>
    <ligand>
        <name>Mg(2+)</name>
        <dbReference type="ChEBI" id="CHEBI:18420"/>
    </ligand>
</feature>
<dbReference type="OrthoDB" id="9778595at2"/>
<dbReference type="Pfam" id="PF02424">
    <property type="entry name" value="ApbE"/>
    <property type="match status" value="1"/>
</dbReference>
<evidence type="ECO:0000256" key="9">
    <source>
        <dbReference type="ARBA" id="ARBA00048540"/>
    </source>
</evidence>
<keyword evidence="12" id="KW-0732">Signal</keyword>
<dbReference type="InterPro" id="IPR003374">
    <property type="entry name" value="ApbE-like_sf"/>
</dbReference>
<evidence type="ECO:0000256" key="5">
    <source>
        <dbReference type="ARBA" id="ARBA00022723"/>
    </source>
</evidence>
<evidence type="ECO:0000256" key="6">
    <source>
        <dbReference type="ARBA" id="ARBA00022827"/>
    </source>
</evidence>
<evidence type="ECO:0000256" key="4">
    <source>
        <dbReference type="ARBA" id="ARBA00022679"/>
    </source>
</evidence>
<protein>
    <recommendedName>
        <fullName evidence="2 10">FAD:protein FMN transferase</fullName>
        <ecNumber evidence="1 10">2.7.1.180</ecNumber>
    </recommendedName>
    <alternativeName>
        <fullName evidence="8 10">Flavin transferase</fullName>
    </alternativeName>
</protein>
<keyword evidence="3 10" id="KW-0285">Flavoprotein</keyword>
<keyword evidence="6 10" id="KW-0274">FAD</keyword>
<proteinExistence type="inferred from homology"/>
<comment type="function">
    <text evidence="12">Flavin transferase that catalyzes the transfer of the FMN moiety of FAD and its covalent binding to the hydroxyl group of a threonine residue in a target flavoprotein.</text>
</comment>
<dbReference type="Proteomes" id="UP000198833">
    <property type="component" value="Unassembled WGS sequence"/>
</dbReference>
<dbReference type="GO" id="GO:0046872">
    <property type="term" value="F:metal ion binding"/>
    <property type="evidence" value="ECO:0007669"/>
    <property type="project" value="UniProtKB-UniRule"/>
</dbReference>
<accession>A0A1H9DZF5</accession>
<gene>
    <name evidence="13" type="ORF">SAMN04488558_10653</name>
</gene>
<comment type="similarity">
    <text evidence="10 12">Belongs to the ApbE family.</text>
</comment>
<dbReference type="GO" id="GO:0016740">
    <property type="term" value="F:transferase activity"/>
    <property type="evidence" value="ECO:0007669"/>
    <property type="project" value="UniProtKB-UniRule"/>
</dbReference>